<evidence type="ECO:0000313" key="9">
    <source>
        <dbReference type="Proteomes" id="UP000503011"/>
    </source>
</evidence>
<evidence type="ECO:0000256" key="4">
    <source>
        <dbReference type="ARBA" id="ARBA00022691"/>
    </source>
</evidence>
<feature type="domain" description="DNA methylase adenine-specific" evidence="7">
    <location>
        <begin position="1"/>
        <end position="276"/>
    </location>
</feature>
<evidence type="ECO:0000313" key="8">
    <source>
        <dbReference type="EMBL" id="BCB83719.1"/>
    </source>
</evidence>
<dbReference type="InterPro" id="IPR003356">
    <property type="entry name" value="DNA_methylase_A-5"/>
</dbReference>
<keyword evidence="4" id="KW-0949">S-adenosyl-L-methionine</keyword>
<evidence type="ECO:0000256" key="3">
    <source>
        <dbReference type="ARBA" id="ARBA00022679"/>
    </source>
</evidence>
<keyword evidence="5" id="KW-0680">Restriction system</keyword>
<dbReference type="PROSITE" id="PS00092">
    <property type="entry name" value="N6_MTASE"/>
    <property type="match status" value="1"/>
</dbReference>
<reference evidence="8 9" key="2">
    <citation type="submission" date="2020-03" db="EMBL/GenBank/DDBJ databases">
        <authorList>
            <person name="Ichikawa N."/>
            <person name="Kimura A."/>
            <person name="Kitahashi Y."/>
            <person name="Uohara A."/>
        </authorList>
    </citation>
    <scope>NUCLEOTIDE SEQUENCE [LARGE SCALE GENOMIC DNA]</scope>
    <source>
        <strain evidence="8 9">NBRC 105367</strain>
    </source>
</reference>
<sequence>MVRILNPHPGNRVHDPSCGLGNLLVAAGEHAAAAGNGSLATITGRASTVRTWSFSTMNIAIHGMKADIGDGPPADHTEVDAIPGQFDIVLLNPPFGMKTWSLPASRPSRPWRYGEPSPHNATFAWLQTAAEALAPGGRAAVVMPYTAVFAQTTRERKIRGAMIEHGVVRCVIALPSHLFRETTVPVTVWILAHAGDEAGRNVLLIDARAAARKDGPTHRVLTELDCRTVIDAYHGWLDGSAVFPIVIDNITATTATVVEIRENDYDLQPVTYLDQHRHVATDQRSRALLHALPNDLVRLDAAARAADLALDRCLEGLALWTP</sequence>
<dbReference type="GO" id="GO:0009007">
    <property type="term" value="F:site-specific DNA-methyltransferase (adenine-specific) activity"/>
    <property type="evidence" value="ECO:0007669"/>
    <property type="project" value="UniProtKB-EC"/>
</dbReference>
<gene>
    <name evidence="8" type="ORF">Psuf_010320</name>
</gene>
<dbReference type="InterPro" id="IPR029063">
    <property type="entry name" value="SAM-dependent_MTases_sf"/>
</dbReference>
<dbReference type="InterPro" id="IPR002052">
    <property type="entry name" value="DNA_methylase_N6_adenine_CS"/>
</dbReference>
<keyword evidence="9" id="KW-1185">Reference proteome</keyword>
<dbReference type="KEGG" id="psuu:Psuf_010320"/>
<organism evidence="8 9">
    <name type="scientific">Phytohabitans suffuscus</name>
    <dbReference type="NCBI Taxonomy" id="624315"/>
    <lineage>
        <taxon>Bacteria</taxon>
        <taxon>Bacillati</taxon>
        <taxon>Actinomycetota</taxon>
        <taxon>Actinomycetes</taxon>
        <taxon>Micromonosporales</taxon>
        <taxon>Micromonosporaceae</taxon>
    </lineage>
</organism>
<dbReference type="EMBL" id="AP022871">
    <property type="protein sequence ID" value="BCB83719.1"/>
    <property type="molecule type" value="Genomic_DNA"/>
</dbReference>
<comment type="catalytic activity">
    <reaction evidence="6">
        <text>a 2'-deoxyadenosine in DNA + S-adenosyl-L-methionine = an N(6)-methyl-2'-deoxyadenosine in DNA + S-adenosyl-L-homocysteine + H(+)</text>
        <dbReference type="Rhea" id="RHEA:15197"/>
        <dbReference type="Rhea" id="RHEA-COMP:12418"/>
        <dbReference type="Rhea" id="RHEA-COMP:12419"/>
        <dbReference type="ChEBI" id="CHEBI:15378"/>
        <dbReference type="ChEBI" id="CHEBI:57856"/>
        <dbReference type="ChEBI" id="CHEBI:59789"/>
        <dbReference type="ChEBI" id="CHEBI:90615"/>
        <dbReference type="ChEBI" id="CHEBI:90616"/>
        <dbReference type="EC" id="2.1.1.72"/>
    </reaction>
</comment>
<evidence type="ECO:0000256" key="1">
    <source>
        <dbReference type="ARBA" id="ARBA00011900"/>
    </source>
</evidence>
<dbReference type="GO" id="GO:0009307">
    <property type="term" value="P:DNA restriction-modification system"/>
    <property type="evidence" value="ECO:0007669"/>
    <property type="project" value="UniProtKB-KW"/>
</dbReference>
<dbReference type="Proteomes" id="UP000503011">
    <property type="component" value="Chromosome"/>
</dbReference>
<evidence type="ECO:0000259" key="7">
    <source>
        <dbReference type="Pfam" id="PF02384"/>
    </source>
</evidence>
<accession>A0A6F8YCG8</accession>
<dbReference type="PANTHER" id="PTHR42933:SF3">
    <property type="entry name" value="TYPE I RESTRICTION ENZYME MJAVIII METHYLASE SUBUNIT"/>
    <property type="match status" value="1"/>
</dbReference>
<dbReference type="AlphaFoldDB" id="A0A6F8YCG8"/>
<keyword evidence="3" id="KW-0808">Transferase</keyword>
<dbReference type="PRINTS" id="PR00507">
    <property type="entry name" value="N12N6MTFRASE"/>
</dbReference>
<proteinExistence type="predicted"/>
<dbReference type="Pfam" id="PF02384">
    <property type="entry name" value="N6_Mtase"/>
    <property type="match status" value="1"/>
</dbReference>
<dbReference type="PANTHER" id="PTHR42933">
    <property type="entry name" value="SLR6095 PROTEIN"/>
    <property type="match status" value="1"/>
</dbReference>
<dbReference type="GO" id="GO:0003677">
    <property type="term" value="F:DNA binding"/>
    <property type="evidence" value="ECO:0007669"/>
    <property type="project" value="InterPro"/>
</dbReference>
<dbReference type="SUPFAM" id="SSF53335">
    <property type="entry name" value="S-adenosyl-L-methionine-dependent methyltransferases"/>
    <property type="match status" value="1"/>
</dbReference>
<keyword evidence="2" id="KW-0489">Methyltransferase</keyword>
<dbReference type="GO" id="GO:0032259">
    <property type="term" value="P:methylation"/>
    <property type="evidence" value="ECO:0007669"/>
    <property type="project" value="UniProtKB-KW"/>
</dbReference>
<reference evidence="8 9" key="1">
    <citation type="submission" date="2020-03" db="EMBL/GenBank/DDBJ databases">
        <title>Whole genome shotgun sequence of Phytohabitans suffuscus NBRC 105367.</title>
        <authorList>
            <person name="Komaki H."/>
            <person name="Tamura T."/>
        </authorList>
    </citation>
    <scope>NUCLEOTIDE SEQUENCE [LARGE SCALE GENOMIC DNA]</scope>
    <source>
        <strain evidence="8 9">NBRC 105367</strain>
    </source>
</reference>
<name>A0A6F8YCG8_9ACTN</name>
<dbReference type="GO" id="GO:0008170">
    <property type="term" value="F:N-methyltransferase activity"/>
    <property type="evidence" value="ECO:0007669"/>
    <property type="project" value="InterPro"/>
</dbReference>
<dbReference type="Gene3D" id="3.40.50.150">
    <property type="entry name" value="Vaccinia Virus protein VP39"/>
    <property type="match status" value="1"/>
</dbReference>
<dbReference type="InterPro" id="IPR051537">
    <property type="entry name" value="DNA_Adenine_Mtase"/>
</dbReference>
<evidence type="ECO:0000256" key="6">
    <source>
        <dbReference type="ARBA" id="ARBA00047942"/>
    </source>
</evidence>
<evidence type="ECO:0000256" key="2">
    <source>
        <dbReference type="ARBA" id="ARBA00022603"/>
    </source>
</evidence>
<dbReference type="EC" id="2.1.1.72" evidence="1"/>
<protein>
    <recommendedName>
        <fullName evidence="1">site-specific DNA-methyltransferase (adenine-specific)</fullName>
        <ecNumber evidence="1">2.1.1.72</ecNumber>
    </recommendedName>
</protein>
<evidence type="ECO:0000256" key="5">
    <source>
        <dbReference type="ARBA" id="ARBA00022747"/>
    </source>
</evidence>